<dbReference type="AlphaFoldDB" id="A0A6L8LP05"/>
<accession>A0A6L8LP05</accession>
<dbReference type="InterPro" id="IPR013517">
    <property type="entry name" value="FG-GAP"/>
</dbReference>
<dbReference type="SUPFAM" id="SSF69318">
    <property type="entry name" value="Integrin alpha N-terminal domain"/>
    <property type="match status" value="1"/>
</dbReference>
<gene>
    <name evidence="4" type="ORF">GR167_20000</name>
</gene>
<evidence type="ECO:0008006" key="6">
    <source>
        <dbReference type="Google" id="ProtNLM"/>
    </source>
</evidence>
<dbReference type="PROSITE" id="PS51470">
    <property type="entry name" value="FG_GAP"/>
    <property type="match status" value="1"/>
</dbReference>
<protein>
    <recommendedName>
        <fullName evidence="6">FG-GAP repeat protein</fullName>
    </recommendedName>
</protein>
<organism evidence="4 5">
    <name type="scientific">Thalassovita mangrovi</name>
    <dbReference type="NCBI Taxonomy" id="2692236"/>
    <lineage>
        <taxon>Bacteria</taxon>
        <taxon>Pseudomonadati</taxon>
        <taxon>Pseudomonadota</taxon>
        <taxon>Alphaproteobacteria</taxon>
        <taxon>Rhodobacterales</taxon>
        <taxon>Roseobacteraceae</taxon>
        <taxon>Thalassovita</taxon>
    </lineage>
</organism>
<keyword evidence="1" id="KW-0732">Signal</keyword>
<dbReference type="InterPro" id="IPR013519">
    <property type="entry name" value="Int_alpha_beta-p"/>
</dbReference>
<dbReference type="InterPro" id="IPR028994">
    <property type="entry name" value="Integrin_alpha_N"/>
</dbReference>
<evidence type="ECO:0000256" key="1">
    <source>
        <dbReference type="ARBA" id="ARBA00022729"/>
    </source>
</evidence>
<evidence type="ECO:0000256" key="2">
    <source>
        <dbReference type="ARBA" id="ARBA00022737"/>
    </source>
</evidence>
<keyword evidence="2" id="KW-0677">Repeat</keyword>
<evidence type="ECO:0000313" key="5">
    <source>
        <dbReference type="Proteomes" id="UP000479043"/>
    </source>
</evidence>
<reference evidence="4 5" key="1">
    <citation type="submission" date="2020-01" db="EMBL/GenBank/DDBJ databases">
        <authorList>
            <person name="Chen S."/>
        </authorList>
    </citation>
    <scope>NUCLEOTIDE SEQUENCE [LARGE SCALE GENOMIC DNA]</scope>
    <source>
        <strain evidence="4 5">GS-10</strain>
    </source>
</reference>
<keyword evidence="5" id="KW-1185">Reference proteome</keyword>
<evidence type="ECO:0000313" key="4">
    <source>
        <dbReference type="EMBL" id="MYM57605.1"/>
    </source>
</evidence>
<proteinExistence type="predicted"/>
<dbReference type="Gene3D" id="2.130.10.130">
    <property type="entry name" value="Integrin alpha, N-terminal"/>
    <property type="match status" value="1"/>
</dbReference>
<evidence type="ECO:0000256" key="3">
    <source>
        <dbReference type="ARBA" id="ARBA00023180"/>
    </source>
</evidence>
<sequence>MGYRFIGNATLDSAGSTVASAGDVNGDGLDDLIIGASLADSGGNLSGEAYLISGAALANTDAVGGNSDGAIRLGNATAGDGSYQFIGADEYDGAGRSAATTTTC</sequence>
<keyword evidence="3" id="KW-0325">Glycoprotein</keyword>
<name>A0A6L8LP05_9RHOB</name>
<dbReference type="Pfam" id="PF01839">
    <property type="entry name" value="FG-GAP"/>
    <property type="match status" value="1"/>
</dbReference>
<dbReference type="EMBL" id="WWEN01000017">
    <property type="protein sequence ID" value="MYM57605.1"/>
    <property type="molecule type" value="Genomic_DNA"/>
</dbReference>
<dbReference type="RefSeq" id="WP_160975509.1">
    <property type="nucleotide sequence ID" value="NZ_WWEN01000017.1"/>
</dbReference>
<dbReference type="SMART" id="SM00191">
    <property type="entry name" value="Int_alpha"/>
    <property type="match status" value="1"/>
</dbReference>
<dbReference type="Proteomes" id="UP000479043">
    <property type="component" value="Unassembled WGS sequence"/>
</dbReference>
<comment type="caution">
    <text evidence="4">The sequence shown here is derived from an EMBL/GenBank/DDBJ whole genome shotgun (WGS) entry which is preliminary data.</text>
</comment>